<dbReference type="Pfam" id="PF13742">
    <property type="entry name" value="tRNA_anti_2"/>
    <property type="match status" value="1"/>
</dbReference>
<comment type="catalytic activity">
    <reaction evidence="5 6">
        <text>Exonucleolytic cleavage in either 5'- to 3'- or 3'- to 5'-direction to yield nucleoside 5'-phosphates.</text>
        <dbReference type="EC" id="3.1.11.6"/>
    </reaction>
</comment>
<comment type="similarity">
    <text evidence="5 6">Belongs to the XseA family.</text>
</comment>
<dbReference type="KEGG" id="mmr:Mmar10_0628"/>
<dbReference type="GO" id="GO:0006308">
    <property type="term" value="P:DNA catabolic process"/>
    <property type="evidence" value="ECO:0007669"/>
    <property type="project" value="UniProtKB-UniRule"/>
</dbReference>
<feature type="domain" description="OB-fold nucleic acid binding" evidence="9">
    <location>
        <begin position="11"/>
        <end position="104"/>
    </location>
</feature>
<evidence type="ECO:0000256" key="6">
    <source>
        <dbReference type="RuleBase" id="RU004355"/>
    </source>
</evidence>
<feature type="compositionally biased region" description="Basic and acidic residues" evidence="7">
    <location>
        <begin position="445"/>
        <end position="464"/>
    </location>
</feature>
<dbReference type="PANTHER" id="PTHR30008:SF0">
    <property type="entry name" value="EXODEOXYRIBONUCLEASE 7 LARGE SUBUNIT"/>
    <property type="match status" value="1"/>
</dbReference>
<dbReference type="HAMAP" id="MF_00378">
    <property type="entry name" value="Exonuc_7_L"/>
    <property type="match status" value="1"/>
</dbReference>
<dbReference type="InterPro" id="IPR020579">
    <property type="entry name" value="Exonuc_VII_lsu_C"/>
</dbReference>
<evidence type="ECO:0000259" key="8">
    <source>
        <dbReference type="Pfam" id="PF02601"/>
    </source>
</evidence>
<dbReference type="InterPro" id="IPR025824">
    <property type="entry name" value="OB-fold_nuc-bd_dom"/>
</dbReference>
<accession>Q0AS16</accession>
<dbReference type="GO" id="GO:0003676">
    <property type="term" value="F:nucleic acid binding"/>
    <property type="evidence" value="ECO:0007669"/>
    <property type="project" value="InterPro"/>
</dbReference>
<dbReference type="EC" id="3.1.11.6" evidence="5"/>
<comment type="function">
    <text evidence="5">Bidirectionally degrades single-stranded DNA into large acid-insoluble oligonucleotides, which are then degraded further into small acid-soluble oligonucleotides.</text>
</comment>
<feature type="region of interest" description="Disordered" evidence="7">
    <location>
        <begin position="445"/>
        <end position="485"/>
    </location>
</feature>
<sequence>MNTPAGNIHEFTVSELAGSLKRTVEDAFGHVRLRGELGRVVVAKSGHVYFDIKDDKAVIASIAWKGTAQRFRFRPEEGLEVVIEGRLSTYPGRSQYQLIVESMEPAGAGALMALLEERKRTLAAEGLFETSRKQALPFLPRTIGVVTSPTGAVIRDILHRLQDRFPCHVLLWPVLVQGDSAAAQIAEAIRGFNALPAGGKVPRPDVLIVARGGGSIEDLWAFNEEVVVRAAADSTIPLISAVGHETDTTLIDFASDRRAPTPTGAAEMAVPVRAELKASLDQLGGRLVAGLSRHIERRRTELRSAARALPRPAALMELKRQRFDMIADKLDPALLNHAAEKRGRLLVLAAGLKPAALSRDLRQKRTLLDERAARLGPAAERLRRDRQRDLDNWSARLEALSHQSVLKRGFVLVRDRAGKLVRSGGSLMEGAGIDLVFADGERAARIEGERGSRKRPPETPDLPKKTKPKPKPRSKPEAAGQGRLF</sequence>
<protein>
    <recommendedName>
        <fullName evidence="5">Exodeoxyribonuclease 7 large subunit</fullName>
        <ecNumber evidence="5">3.1.11.6</ecNumber>
    </recommendedName>
    <alternativeName>
        <fullName evidence="5">Exodeoxyribonuclease VII large subunit</fullName>
        <shortName evidence="5">Exonuclease VII large subunit</shortName>
    </alternativeName>
</protein>
<dbReference type="eggNOG" id="COG1570">
    <property type="taxonomic scope" value="Bacteria"/>
</dbReference>
<dbReference type="AlphaFoldDB" id="Q0AS16"/>
<organism evidence="10 11">
    <name type="scientific">Maricaulis maris (strain MCS10)</name>
    <name type="common">Caulobacter maris</name>
    <dbReference type="NCBI Taxonomy" id="394221"/>
    <lineage>
        <taxon>Bacteria</taxon>
        <taxon>Pseudomonadati</taxon>
        <taxon>Pseudomonadota</taxon>
        <taxon>Alphaproteobacteria</taxon>
        <taxon>Maricaulales</taxon>
        <taxon>Maricaulaceae</taxon>
        <taxon>Maricaulis</taxon>
    </lineage>
</organism>
<evidence type="ECO:0000256" key="2">
    <source>
        <dbReference type="ARBA" id="ARBA00022722"/>
    </source>
</evidence>
<dbReference type="STRING" id="394221.Mmar10_0628"/>
<dbReference type="GO" id="GO:0009318">
    <property type="term" value="C:exodeoxyribonuclease VII complex"/>
    <property type="evidence" value="ECO:0007669"/>
    <property type="project" value="UniProtKB-UniRule"/>
</dbReference>
<evidence type="ECO:0000256" key="1">
    <source>
        <dbReference type="ARBA" id="ARBA00022490"/>
    </source>
</evidence>
<dbReference type="PANTHER" id="PTHR30008">
    <property type="entry name" value="EXODEOXYRIBONUCLEASE 7 LARGE SUBUNIT"/>
    <property type="match status" value="1"/>
</dbReference>
<dbReference type="NCBIfam" id="TIGR00237">
    <property type="entry name" value="xseA"/>
    <property type="match status" value="1"/>
</dbReference>
<comment type="subcellular location">
    <subcellularLocation>
        <location evidence="5 6">Cytoplasm</location>
    </subcellularLocation>
</comment>
<keyword evidence="4 5" id="KW-0269">Exonuclease</keyword>
<dbReference type="EMBL" id="CP000449">
    <property type="protein sequence ID" value="ABI64921.1"/>
    <property type="molecule type" value="Genomic_DNA"/>
</dbReference>
<keyword evidence="11" id="KW-1185">Reference proteome</keyword>
<evidence type="ECO:0000313" key="11">
    <source>
        <dbReference type="Proteomes" id="UP000001964"/>
    </source>
</evidence>
<proteinExistence type="inferred from homology"/>
<dbReference type="Pfam" id="PF02601">
    <property type="entry name" value="Exonuc_VII_L"/>
    <property type="match status" value="1"/>
</dbReference>
<dbReference type="HOGENOM" id="CLU_023625_3_1_5"/>
<dbReference type="CDD" id="cd04489">
    <property type="entry name" value="ExoVII_LU_OBF"/>
    <property type="match status" value="1"/>
</dbReference>
<gene>
    <name evidence="5" type="primary">xseA</name>
    <name evidence="10" type="ordered locus">Mmar10_0628</name>
</gene>
<dbReference type="Proteomes" id="UP000001964">
    <property type="component" value="Chromosome"/>
</dbReference>
<dbReference type="GO" id="GO:0005737">
    <property type="term" value="C:cytoplasm"/>
    <property type="evidence" value="ECO:0007669"/>
    <property type="project" value="UniProtKB-SubCell"/>
</dbReference>
<name>Q0AS16_MARMM</name>
<keyword evidence="3 5" id="KW-0378">Hydrolase</keyword>
<dbReference type="OrthoDB" id="9802795at2"/>
<dbReference type="RefSeq" id="WP_011642568.1">
    <property type="nucleotide sequence ID" value="NC_008347.1"/>
</dbReference>
<reference evidence="10 11" key="1">
    <citation type="submission" date="2006-08" db="EMBL/GenBank/DDBJ databases">
        <title>Complete sequence of Maricaulis maris MCS10.</title>
        <authorList>
            <consortium name="US DOE Joint Genome Institute"/>
            <person name="Copeland A."/>
            <person name="Lucas S."/>
            <person name="Lapidus A."/>
            <person name="Barry K."/>
            <person name="Detter J.C."/>
            <person name="Glavina del Rio T."/>
            <person name="Hammon N."/>
            <person name="Israni S."/>
            <person name="Dalin E."/>
            <person name="Tice H."/>
            <person name="Pitluck S."/>
            <person name="Saunders E."/>
            <person name="Brettin T."/>
            <person name="Bruce D."/>
            <person name="Han C."/>
            <person name="Tapia R."/>
            <person name="Gilna P."/>
            <person name="Schmutz J."/>
            <person name="Larimer F."/>
            <person name="Land M."/>
            <person name="Hauser L."/>
            <person name="Kyrpides N."/>
            <person name="Mikhailova N."/>
            <person name="Viollier P."/>
            <person name="Stephens C."/>
            <person name="Richardson P."/>
        </authorList>
    </citation>
    <scope>NUCLEOTIDE SEQUENCE [LARGE SCALE GENOMIC DNA]</scope>
    <source>
        <strain evidence="10 11">MCS10</strain>
    </source>
</reference>
<evidence type="ECO:0000256" key="7">
    <source>
        <dbReference type="SAM" id="MobiDB-lite"/>
    </source>
</evidence>
<feature type="domain" description="Exonuclease VII large subunit C-terminal" evidence="8">
    <location>
        <begin position="127"/>
        <end position="444"/>
    </location>
</feature>
<evidence type="ECO:0000259" key="9">
    <source>
        <dbReference type="Pfam" id="PF13742"/>
    </source>
</evidence>
<dbReference type="GO" id="GO:0008855">
    <property type="term" value="F:exodeoxyribonuclease VII activity"/>
    <property type="evidence" value="ECO:0007669"/>
    <property type="project" value="UniProtKB-UniRule"/>
</dbReference>
<dbReference type="InterPro" id="IPR003753">
    <property type="entry name" value="Exonuc_VII_L"/>
</dbReference>
<keyword evidence="1 5" id="KW-0963">Cytoplasm</keyword>
<keyword evidence="2 5" id="KW-0540">Nuclease</keyword>
<evidence type="ECO:0000256" key="4">
    <source>
        <dbReference type="ARBA" id="ARBA00022839"/>
    </source>
</evidence>
<evidence type="ECO:0000256" key="3">
    <source>
        <dbReference type="ARBA" id="ARBA00022801"/>
    </source>
</evidence>
<evidence type="ECO:0000313" key="10">
    <source>
        <dbReference type="EMBL" id="ABI64921.1"/>
    </source>
</evidence>
<comment type="subunit">
    <text evidence="5">Heterooligomer composed of large and small subunits.</text>
</comment>
<evidence type="ECO:0000256" key="5">
    <source>
        <dbReference type="HAMAP-Rule" id="MF_00378"/>
    </source>
</evidence>